<evidence type="ECO:0000256" key="1">
    <source>
        <dbReference type="SAM" id="Phobius"/>
    </source>
</evidence>
<dbReference type="EMBL" id="CDMZ01005723">
    <property type="protein sequence ID" value="CEM53763.1"/>
    <property type="molecule type" value="Genomic_DNA"/>
</dbReference>
<keyword evidence="1" id="KW-1133">Transmembrane helix</keyword>
<reference evidence="2" key="1">
    <citation type="submission" date="2014-11" db="EMBL/GenBank/DDBJ databases">
        <authorList>
            <person name="Otto D Thomas"/>
            <person name="Naeem Raeece"/>
        </authorList>
    </citation>
    <scope>NUCLEOTIDE SEQUENCE</scope>
</reference>
<dbReference type="VEuPathDB" id="CryptoDB:Cvel_12228"/>
<feature type="transmembrane region" description="Helical" evidence="1">
    <location>
        <begin position="67"/>
        <end position="95"/>
    </location>
</feature>
<evidence type="ECO:0000313" key="2">
    <source>
        <dbReference type="EMBL" id="CEM53763.1"/>
    </source>
</evidence>
<feature type="transmembrane region" description="Helical" evidence="1">
    <location>
        <begin position="12"/>
        <end position="33"/>
    </location>
</feature>
<sequence length="166" mass="17473">MPSLRGCCCGLLSLRTGMIVLFFLHLFGAAAHGQDGLEAVPGAIVSSAIGVLGIVAVYMLNARLLTVVFWFSVVHFVFLCIAVLLVILVVAAVLPPTPQPLGPGDNVALQVVSMLVLAILILIDLYVLLVMRSLIKVIEAGGTGEEKLTAEEVKEGKGKDENAPLV</sequence>
<proteinExistence type="predicted"/>
<keyword evidence="1" id="KW-0472">Membrane</keyword>
<dbReference type="AlphaFoldDB" id="A0A0G4I9Q7"/>
<feature type="transmembrane region" description="Helical" evidence="1">
    <location>
        <begin position="107"/>
        <end position="129"/>
    </location>
</feature>
<protein>
    <submittedName>
        <fullName evidence="2">Uncharacterized protein</fullName>
    </submittedName>
</protein>
<keyword evidence="1" id="KW-0812">Transmembrane</keyword>
<gene>
    <name evidence="2" type="ORF">Cvel_12228</name>
</gene>
<name>A0A0G4I9Q7_9ALVE</name>
<accession>A0A0G4I9Q7</accession>
<organism evidence="2">
    <name type="scientific">Chromera velia CCMP2878</name>
    <dbReference type="NCBI Taxonomy" id="1169474"/>
    <lineage>
        <taxon>Eukaryota</taxon>
        <taxon>Sar</taxon>
        <taxon>Alveolata</taxon>
        <taxon>Colpodellida</taxon>
        <taxon>Chromeraceae</taxon>
        <taxon>Chromera</taxon>
    </lineage>
</organism>
<feature type="transmembrane region" description="Helical" evidence="1">
    <location>
        <begin position="39"/>
        <end position="60"/>
    </location>
</feature>